<proteinExistence type="predicted"/>
<feature type="domain" description="IPT/TIG" evidence="1">
    <location>
        <begin position="112"/>
        <end position="171"/>
    </location>
</feature>
<gene>
    <name evidence="2" type="ORF">GCM10011487_60910</name>
</gene>
<dbReference type="SUPFAM" id="SSF50969">
    <property type="entry name" value="YVTN repeat-like/Quinoprotein amine dehydrogenase"/>
    <property type="match status" value="1"/>
</dbReference>
<reference evidence="3" key="1">
    <citation type="submission" date="2020-01" db="EMBL/GenBank/DDBJ databases">
        <title>'Steroidobacter agaridevorans' sp. nov., agar-degrading bacteria isolated from rhizosphere soils.</title>
        <authorList>
            <person name="Ikenaga M."/>
            <person name="Kataoka M."/>
            <person name="Murouchi A."/>
            <person name="Katsuragi S."/>
            <person name="Sakai M."/>
        </authorList>
    </citation>
    <scope>NUCLEOTIDE SEQUENCE [LARGE SCALE GENOMIC DNA]</scope>
    <source>
        <strain evidence="3">YU21-B</strain>
    </source>
</reference>
<sequence>MTASPSRLNYQIGDTIASGDLVRTFDVTGYPAQDWSLPTSPWIAFDPPRGNTGATTRVTATLLPEVYDSYESGAHFLNFSLVPTRGVATYLGVTVDISRIRVDYVAPYVALAGTQNDVIIRGTNLRRYPITGVRFGGIDAVSYTVVNDTEIRARHPVLTEGNYEVSLVNGQPARTRAALRVVAPDNYSSAVLDYPSSTVDAAVCLAHDPERDLLFVGVRDADSSQVLRYSLSGGGSVPTAVSAPNIGACALTTDGRRIVVATHEALVGNTNGMFAFSELDPTTLNSELSMPTRGSAMEAIAMAAANNGQLIFSTSLDSVQSYPQLRPGFRTFTPSYPVHAGNVAASRDGSVVLVGSANSGPLKYDASTDQLTRLTSPASAAAVDLDRTGERALFDHRHVYSRDFQLLGSLPQTTRAAALSPSGQRAYAYDQNGTVRTFNLTAVSGGAFTEVLPAITVGQRPGADATKLQILVSHDEQAVFIAGNERALVIPLP</sequence>
<organism evidence="2 3">
    <name type="scientific">Steroidobacter agaridevorans</name>
    <dbReference type="NCBI Taxonomy" id="2695856"/>
    <lineage>
        <taxon>Bacteria</taxon>
        <taxon>Pseudomonadati</taxon>
        <taxon>Pseudomonadota</taxon>
        <taxon>Gammaproteobacteria</taxon>
        <taxon>Steroidobacterales</taxon>
        <taxon>Steroidobacteraceae</taxon>
        <taxon>Steroidobacter</taxon>
    </lineage>
</organism>
<accession>A0A829YMH3</accession>
<dbReference type="Pfam" id="PF01833">
    <property type="entry name" value="TIG"/>
    <property type="match status" value="1"/>
</dbReference>
<evidence type="ECO:0000259" key="1">
    <source>
        <dbReference type="Pfam" id="PF01833"/>
    </source>
</evidence>
<name>A0A829YMH3_9GAMM</name>
<dbReference type="AlphaFoldDB" id="A0A829YMH3"/>
<evidence type="ECO:0000313" key="3">
    <source>
        <dbReference type="Proteomes" id="UP000445000"/>
    </source>
</evidence>
<dbReference type="SUPFAM" id="SSF81296">
    <property type="entry name" value="E set domains"/>
    <property type="match status" value="1"/>
</dbReference>
<dbReference type="EMBL" id="BLJN01000008">
    <property type="protein sequence ID" value="GFE84091.1"/>
    <property type="molecule type" value="Genomic_DNA"/>
</dbReference>
<keyword evidence="3" id="KW-1185">Reference proteome</keyword>
<dbReference type="InterPro" id="IPR013783">
    <property type="entry name" value="Ig-like_fold"/>
</dbReference>
<protein>
    <recommendedName>
        <fullName evidence="1">IPT/TIG domain-containing protein</fullName>
    </recommendedName>
</protein>
<dbReference type="InterPro" id="IPR011044">
    <property type="entry name" value="Quino_amine_DH_bsu"/>
</dbReference>
<dbReference type="Proteomes" id="UP000445000">
    <property type="component" value="Unassembled WGS sequence"/>
</dbReference>
<comment type="caution">
    <text evidence="2">The sequence shown here is derived from an EMBL/GenBank/DDBJ whole genome shotgun (WGS) entry which is preliminary data.</text>
</comment>
<dbReference type="Gene3D" id="2.60.40.10">
    <property type="entry name" value="Immunoglobulins"/>
    <property type="match status" value="1"/>
</dbReference>
<dbReference type="InterPro" id="IPR014756">
    <property type="entry name" value="Ig_E-set"/>
</dbReference>
<evidence type="ECO:0000313" key="2">
    <source>
        <dbReference type="EMBL" id="GFE84091.1"/>
    </source>
</evidence>
<dbReference type="InterPro" id="IPR002909">
    <property type="entry name" value="IPT_dom"/>
</dbReference>